<keyword evidence="2" id="KW-1185">Reference proteome</keyword>
<reference evidence="1 2" key="1">
    <citation type="submission" date="2021-06" db="EMBL/GenBank/DDBJ databases">
        <title>Caerostris darwini draft genome.</title>
        <authorList>
            <person name="Kono N."/>
            <person name="Arakawa K."/>
        </authorList>
    </citation>
    <scope>NUCLEOTIDE SEQUENCE [LARGE SCALE GENOMIC DNA]</scope>
</reference>
<dbReference type="Proteomes" id="UP001054837">
    <property type="component" value="Unassembled WGS sequence"/>
</dbReference>
<gene>
    <name evidence="1" type="ORF">CDAR_603251</name>
</gene>
<evidence type="ECO:0000313" key="2">
    <source>
        <dbReference type="Proteomes" id="UP001054837"/>
    </source>
</evidence>
<evidence type="ECO:0000313" key="1">
    <source>
        <dbReference type="EMBL" id="GIX96901.1"/>
    </source>
</evidence>
<dbReference type="AlphaFoldDB" id="A0AAV4PIK2"/>
<accession>A0AAV4PIK2</accession>
<name>A0AAV4PIK2_9ARAC</name>
<comment type="caution">
    <text evidence="1">The sequence shown here is derived from an EMBL/GenBank/DDBJ whole genome shotgun (WGS) entry which is preliminary data.</text>
</comment>
<protein>
    <submittedName>
        <fullName evidence="1">Uncharacterized protein</fullName>
    </submittedName>
</protein>
<sequence>MLRLTTTNSFSRMHLWPAPYRDARLTNQADTAVMHLSTGLQFTCQRPTPLGHCDGMLMIPPGDRALHAPFRVTQGPSQQERIIFLPTF</sequence>
<organism evidence="1 2">
    <name type="scientific">Caerostris darwini</name>
    <dbReference type="NCBI Taxonomy" id="1538125"/>
    <lineage>
        <taxon>Eukaryota</taxon>
        <taxon>Metazoa</taxon>
        <taxon>Ecdysozoa</taxon>
        <taxon>Arthropoda</taxon>
        <taxon>Chelicerata</taxon>
        <taxon>Arachnida</taxon>
        <taxon>Araneae</taxon>
        <taxon>Araneomorphae</taxon>
        <taxon>Entelegynae</taxon>
        <taxon>Araneoidea</taxon>
        <taxon>Araneidae</taxon>
        <taxon>Caerostris</taxon>
    </lineage>
</organism>
<dbReference type="EMBL" id="BPLQ01002984">
    <property type="protein sequence ID" value="GIX96901.1"/>
    <property type="molecule type" value="Genomic_DNA"/>
</dbReference>
<proteinExistence type="predicted"/>